<sequence>MSQEVSRVHKIPFRKICGLLHIRQKIVNVYPDYANKMVVVETERNARSTETVIEYKNSYLDIRKMSASEYNQMPHEPNVTDKLKALFDENERDVLLRSLQHTIHQSERQLEQVQSAQNKEHSEETLQIARRAIAKLTGDLTE</sequence>
<protein>
    <submittedName>
        <fullName evidence="1">Uncharacterized protein</fullName>
    </submittedName>
</protein>
<comment type="caution">
    <text evidence="1">The sequence shown here is derived from an EMBL/GenBank/DDBJ whole genome shotgun (WGS) entry which is preliminary data.</text>
</comment>
<dbReference type="RefSeq" id="WP_069325550.1">
    <property type="nucleotide sequence ID" value="NZ_MDER01000001.1"/>
</dbReference>
<keyword evidence="2" id="KW-1185">Reference proteome</keyword>
<evidence type="ECO:0000313" key="1">
    <source>
        <dbReference type="EMBL" id="ODP30551.1"/>
    </source>
</evidence>
<proteinExistence type="predicted"/>
<organism evidence="1 2">
    <name type="scientific">Paenibacillus nuruki</name>
    <dbReference type="NCBI Taxonomy" id="1886670"/>
    <lineage>
        <taxon>Bacteria</taxon>
        <taxon>Bacillati</taxon>
        <taxon>Bacillota</taxon>
        <taxon>Bacilli</taxon>
        <taxon>Bacillales</taxon>
        <taxon>Paenibacillaceae</taxon>
        <taxon>Paenibacillus</taxon>
    </lineage>
</organism>
<dbReference type="AlphaFoldDB" id="A0A1E3LAC2"/>
<dbReference type="Proteomes" id="UP000094578">
    <property type="component" value="Unassembled WGS sequence"/>
</dbReference>
<dbReference type="EMBL" id="MDER01000001">
    <property type="protein sequence ID" value="ODP30551.1"/>
    <property type="molecule type" value="Genomic_DNA"/>
</dbReference>
<evidence type="ECO:0000313" key="2">
    <source>
        <dbReference type="Proteomes" id="UP000094578"/>
    </source>
</evidence>
<gene>
    <name evidence="1" type="ORF">PTI45_00060</name>
</gene>
<name>A0A1E3LAC2_9BACL</name>
<reference evidence="1 2" key="1">
    <citation type="submission" date="2016-08" db="EMBL/GenBank/DDBJ databases">
        <title>Genome sequencing of Paenibacillus sp. TI45-13ar, isolated from Korean traditional nuruk.</title>
        <authorList>
            <person name="Kim S.-J."/>
        </authorList>
    </citation>
    <scope>NUCLEOTIDE SEQUENCE [LARGE SCALE GENOMIC DNA]</scope>
    <source>
        <strain evidence="1 2">TI45-13ar</strain>
    </source>
</reference>
<accession>A0A1E3LAC2</accession>